<reference evidence="3 4" key="1">
    <citation type="submission" date="2016-12" db="EMBL/GenBank/DDBJ databases">
        <title>The draft genome sequence of HSLHS2.</title>
        <authorList>
            <person name="Hu D."/>
            <person name="Wang L."/>
            <person name="Shao Z."/>
        </authorList>
    </citation>
    <scope>NUCLEOTIDE SEQUENCE [LARGE SCALE GENOMIC DNA]</scope>
    <source>
        <strain evidence="3">MCCC 1A06712</strain>
    </source>
</reference>
<comment type="caution">
    <text evidence="3">The sequence shown here is derived from an EMBL/GenBank/DDBJ whole genome shotgun (WGS) entry which is preliminary data.</text>
</comment>
<dbReference type="InterPro" id="IPR007172">
    <property type="entry name" value="DUF374"/>
</dbReference>
<keyword evidence="1" id="KW-1133">Transmembrane helix</keyword>
<sequence>MNLRKKIENSAIINAAVSGALTLYLRFCFATTRWDIRGGEGFRQSVTEGPTILVMWHCAILMAPAHVANQKVKLVTLRDPSPAGNLSAGVQSRFGLSPISMSAKDTNLTASRKVLRHLRARGSMGLTADGPTGPARQLKPAPLDWARRSGAKVYTFGFSTKRHRILGTWDKMVLPLPFTSGAALFLEWDHALAKDADDTQRAADSAALETALTSVQDTAVQIAST</sequence>
<proteinExistence type="predicted"/>
<dbReference type="RefSeq" id="WP_086451430.1">
    <property type="nucleotide sequence ID" value="NZ_MSPP01000003.1"/>
</dbReference>
<evidence type="ECO:0000259" key="2">
    <source>
        <dbReference type="Pfam" id="PF04028"/>
    </source>
</evidence>
<gene>
    <name evidence="3" type="ORF">BVC71_09520</name>
</gene>
<evidence type="ECO:0000313" key="3">
    <source>
        <dbReference type="EMBL" id="OUD08944.1"/>
    </source>
</evidence>
<name>A0A251WY12_9RHOB</name>
<feature type="domain" description="DUF374" evidence="2">
    <location>
        <begin position="70"/>
        <end position="135"/>
    </location>
</feature>
<feature type="transmembrane region" description="Helical" evidence="1">
    <location>
        <begin position="12"/>
        <end position="32"/>
    </location>
</feature>
<protein>
    <recommendedName>
        <fullName evidence="2">DUF374 domain-containing protein</fullName>
    </recommendedName>
</protein>
<dbReference type="Proteomes" id="UP000194664">
    <property type="component" value="Unassembled WGS sequence"/>
</dbReference>
<dbReference type="AlphaFoldDB" id="A0A251WY12"/>
<keyword evidence="1" id="KW-0472">Membrane</keyword>
<keyword evidence="1" id="KW-0812">Transmembrane</keyword>
<dbReference type="OrthoDB" id="9810508at2"/>
<organism evidence="3 4">
    <name type="scientific">Marivivens niveibacter</name>
    <dbReference type="NCBI Taxonomy" id="1930667"/>
    <lineage>
        <taxon>Bacteria</taxon>
        <taxon>Pseudomonadati</taxon>
        <taxon>Pseudomonadota</taxon>
        <taxon>Alphaproteobacteria</taxon>
        <taxon>Rhodobacterales</taxon>
        <taxon>Paracoccaceae</taxon>
        <taxon>Marivivens group</taxon>
        <taxon>Marivivens</taxon>
    </lineage>
</organism>
<dbReference type="Pfam" id="PF04028">
    <property type="entry name" value="DUF374"/>
    <property type="match status" value="1"/>
</dbReference>
<keyword evidence="4" id="KW-1185">Reference proteome</keyword>
<evidence type="ECO:0000313" key="4">
    <source>
        <dbReference type="Proteomes" id="UP000194664"/>
    </source>
</evidence>
<accession>A0A251WY12</accession>
<evidence type="ECO:0000256" key="1">
    <source>
        <dbReference type="SAM" id="Phobius"/>
    </source>
</evidence>
<dbReference type="EMBL" id="MSPP01000003">
    <property type="protein sequence ID" value="OUD08944.1"/>
    <property type="molecule type" value="Genomic_DNA"/>
</dbReference>